<accession>A0A2I4EUJ5</accession>
<dbReference type="GeneID" id="108992848"/>
<reference evidence="9 10" key="1">
    <citation type="submission" date="2025-04" db="UniProtKB">
        <authorList>
            <consortium name="RefSeq"/>
        </authorList>
    </citation>
    <scope>IDENTIFICATION</scope>
    <source>
        <tissue evidence="9 10">Leaves</tissue>
    </source>
</reference>
<feature type="domain" description="EamA" evidence="7">
    <location>
        <begin position="25"/>
        <end position="154"/>
    </location>
</feature>
<dbReference type="SUPFAM" id="SSF103481">
    <property type="entry name" value="Multidrug resistance efflux transporter EmrE"/>
    <property type="match status" value="2"/>
</dbReference>
<dbReference type="PANTHER" id="PTHR31218">
    <property type="entry name" value="WAT1-RELATED PROTEIN"/>
    <property type="match status" value="1"/>
</dbReference>
<dbReference type="KEGG" id="jre:108992848"/>
<dbReference type="RefSeq" id="XP_018823076.1">
    <property type="nucleotide sequence ID" value="XM_018967531.2"/>
</dbReference>
<dbReference type="Pfam" id="PF00892">
    <property type="entry name" value="EamA"/>
    <property type="match status" value="1"/>
</dbReference>
<name>A0A2I4EUJ5_JUGRE</name>
<dbReference type="Proteomes" id="UP000235220">
    <property type="component" value="Chromosome 1"/>
</dbReference>
<dbReference type="Gramene" id="Jr01_04000_p1">
    <property type="protein sequence ID" value="cds.Jr01_04000_p1"/>
    <property type="gene ID" value="Jr01_04000"/>
</dbReference>
<evidence type="ECO:0000313" key="10">
    <source>
        <dbReference type="RefSeq" id="XP_018823079.1"/>
    </source>
</evidence>
<evidence type="ECO:0000256" key="1">
    <source>
        <dbReference type="ARBA" id="ARBA00004141"/>
    </source>
</evidence>
<feature type="transmembrane region" description="Helical" evidence="6">
    <location>
        <begin position="136"/>
        <end position="156"/>
    </location>
</feature>
<evidence type="ECO:0000313" key="8">
    <source>
        <dbReference type="Proteomes" id="UP000235220"/>
    </source>
</evidence>
<keyword evidence="5 6" id="KW-0472">Membrane</keyword>
<dbReference type="InterPro" id="IPR000620">
    <property type="entry name" value="EamA_dom"/>
</dbReference>
<feature type="transmembrane region" description="Helical" evidence="6">
    <location>
        <begin position="279"/>
        <end position="299"/>
    </location>
</feature>
<feature type="transmembrane region" description="Helical" evidence="6">
    <location>
        <begin position="305"/>
        <end position="323"/>
    </location>
</feature>
<feature type="transmembrane region" description="Helical" evidence="6">
    <location>
        <begin position="249"/>
        <end position="267"/>
    </location>
</feature>
<dbReference type="OrthoDB" id="1727045at2759"/>
<dbReference type="InterPro" id="IPR037185">
    <property type="entry name" value="EmrE-like"/>
</dbReference>
<protein>
    <recommendedName>
        <fullName evidence="6">WAT1-related protein</fullName>
    </recommendedName>
</protein>
<feature type="transmembrane region" description="Helical" evidence="6">
    <location>
        <begin position="104"/>
        <end position="124"/>
    </location>
</feature>
<feature type="transmembrane region" description="Helical" evidence="6">
    <location>
        <begin position="43"/>
        <end position="64"/>
    </location>
</feature>
<dbReference type="STRING" id="51240.A0A2I4EUJ5"/>
<dbReference type="InterPro" id="IPR030184">
    <property type="entry name" value="WAT1-related"/>
</dbReference>
<evidence type="ECO:0000256" key="5">
    <source>
        <dbReference type="ARBA" id="ARBA00023136"/>
    </source>
</evidence>
<keyword evidence="3 6" id="KW-0812">Transmembrane</keyword>
<gene>
    <name evidence="9 10" type="primary">LOC108992848</name>
</gene>
<dbReference type="RefSeq" id="XP_018823079.1">
    <property type="nucleotide sequence ID" value="XM_018967534.2"/>
</dbReference>
<keyword evidence="8" id="KW-1185">Reference proteome</keyword>
<evidence type="ECO:0000256" key="6">
    <source>
        <dbReference type="RuleBase" id="RU363077"/>
    </source>
</evidence>
<sequence length="361" mass="39119">MVGSNYFYKDVLPFSAMVAAECTIVVLNVLFKAATLQGLSYKVFIAYSYAVSTLVLLPLAFIFGRKTGLPTLKWSLLYRIFLLGVLGYVSAICGYKGIEYSSPTLASAVSNLMPAFTFILAVIFRMEQLALRRASTLAKVVGTVVSISGALVVVLYEGPTLISISSQSPPLSLRFSLGSSQTNWVIGGLLIALEYLLVSIWYIVQTQVMKMYPSEIIVVFLYDLCGTIISAPVSLMAEANMSAWRLKPDIALVAIVYSGFSLTFATAVHSWGLRLKGPVYISIFKPLSIAIAAAMGVIFLGDALYLGSVVGAIIISIGFYAVIWGKAREEKEMCEDCGFGSLGPSWNGKTPLLQRYKAEGM</sequence>
<feature type="transmembrane region" description="Helical" evidence="6">
    <location>
        <begin position="12"/>
        <end position="31"/>
    </location>
</feature>
<organism evidence="8 9">
    <name type="scientific">Juglans regia</name>
    <name type="common">English walnut</name>
    <dbReference type="NCBI Taxonomy" id="51240"/>
    <lineage>
        <taxon>Eukaryota</taxon>
        <taxon>Viridiplantae</taxon>
        <taxon>Streptophyta</taxon>
        <taxon>Embryophyta</taxon>
        <taxon>Tracheophyta</taxon>
        <taxon>Spermatophyta</taxon>
        <taxon>Magnoliopsida</taxon>
        <taxon>eudicotyledons</taxon>
        <taxon>Gunneridae</taxon>
        <taxon>Pentapetalae</taxon>
        <taxon>rosids</taxon>
        <taxon>fabids</taxon>
        <taxon>Fagales</taxon>
        <taxon>Juglandaceae</taxon>
        <taxon>Juglans</taxon>
    </lineage>
</organism>
<evidence type="ECO:0000313" key="9">
    <source>
        <dbReference type="RefSeq" id="XP_018823076.1"/>
    </source>
</evidence>
<evidence type="ECO:0000256" key="3">
    <source>
        <dbReference type="ARBA" id="ARBA00022692"/>
    </source>
</evidence>
<dbReference type="GO" id="GO:0022857">
    <property type="term" value="F:transmembrane transporter activity"/>
    <property type="evidence" value="ECO:0007669"/>
    <property type="project" value="InterPro"/>
</dbReference>
<feature type="transmembrane region" description="Helical" evidence="6">
    <location>
        <begin position="76"/>
        <end position="98"/>
    </location>
</feature>
<comment type="similarity">
    <text evidence="2 6">Belongs to the drug/metabolite transporter (DMT) superfamily. Plant drug/metabolite exporter (P-DME) (TC 2.A.7.4) family.</text>
</comment>
<dbReference type="GO" id="GO:0005886">
    <property type="term" value="C:plasma membrane"/>
    <property type="evidence" value="ECO:0000318"/>
    <property type="project" value="GO_Central"/>
</dbReference>
<feature type="transmembrane region" description="Helical" evidence="6">
    <location>
        <begin position="184"/>
        <end position="204"/>
    </location>
</feature>
<feature type="transmembrane region" description="Helical" evidence="6">
    <location>
        <begin position="216"/>
        <end position="237"/>
    </location>
</feature>
<proteinExistence type="inferred from homology"/>
<comment type="subcellular location">
    <subcellularLocation>
        <location evidence="1 6">Membrane</location>
        <topology evidence="1 6">Multi-pass membrane protein</topology>
    </subcellularLocation>
</comment>
<evidence type="ECO:0000256" key="2">
    <source>
        <dbReference type="ARBA" id="ARBA00007635"/>
    </source>
</evidence>
<keyword evidence="4 6" id="KW-1133">Transmembrane helix</keyword>
<evidence type="ECO:0000256" key="4">
    <source>
        <dbReference type="ARBA" id="ARBA00022989"/>
    </source>
</evidence>
<evidence type="ECO:0000259" key="7">
    <source>
        <dbReference type="Pfam" id="PF00892"/>
    </source>
</evidence>
<dbReference type="AlphaFoldDB" id="A0A2I4EUJ5"/>